<feature type="compositionally biased region" description="Basic residues" evidence="1">
    <location>
        <begin position="247"/>
        <end position="260"/>
    </location>
</feature>
<dbReference type="Proteomes" id="UP001168877">
    <property type="component" value="Unassembled WGS sequence"/>
</dbReference>
<accession>A0AA39T8J2</accession>
<proteinExistence type="predicted"/>
<evidence type="ECO:0000313" key="3">
    <source>
        <dbReference type="EMBL" id="KAK0602912.1"/>
    </source>
</evidence>
<reference evidence="3" key="2">
    <citation type="submission" date="2023-06" db="EMBL/GenBank/DDBJ databases">
        <authorList>
            <person name="Swenson N.G."/>
            <person name="Wegrzyn J.L."/>
            <person name="Mcevoy S.L."/>
        </authorList>
    </citation>
    <scope>NUCLEOTIDE SEQUENCE</scope>
    <source>
        <strain evidence="3">NS2018</strain>
        <tissue evidence="3">Leaf</tissue>
    </source>
</reference>
<dbReference type="EMBL" id="JAUESC010000387">
    <property type="protein sequence ID" value="KAK0574891.1"/>
    <property type="molecule type" value="Genomic_DNA"/>
</dbReference>
<comment type="caution">
    <text evidence="3">The sequence shown here is derived from an EMBL/GenBank/DDBJ whole genome shotgun (WGS) entry which is preliminary data.</text>
</comment>
<protein>
    <submittedName>
        <fullName evidence="3">Uncharacterized protein</fullName>
    </submittedName>
</protein>
<feature type="region of interest" description="Disordered" evidence="1">
    <location>
        <begin position="1"/>
        <end position="52"/>
    </location>
</feature>
<feature type="region of interest" description="Disordered" evidence="1">
    <location>
        <begin position="239"/>
        <end position="260"/>
    </location>
</feature>
<organism evidence="3 4">
    <name type="scientific">Acer saccharum</name>
    <name type="common">Sugar maple</name>
    <dbReference type="NCBI Taxonomy" id="4024"/>
    <lineage>
        <taxon>Eukaryota</taxon>
        <taxon>Viridiplantae</taxon>
        <taxon>Streptophyta</taxon>
        <taxon>Embryophyta</taxon>
        <taxon>Tracheophyta</taxon>
        <taxon>Spermatophyta</taxon>
        <taxon>Magnoliopsida</taxon>
        <taxon>eudicotyledons</taxon>
        <taxon>Gunneridae</taxon>
        <taxon>Pentapetalae</taxon>
        <taxon>rosids</taxon>
        <taxon>malvids</taxon>
        <taxon>Sapindales</taxon>
        <taxon>Sapindaceae</taxon>
        <taxon>Hippocastanoideae</taxon>
        <taxon>Acereae</taxon>
        <taxon>Acer</taxon>
    </lineage>
</organism>
<name>A0AA39T8J2_ACESA</name>
<dbReference type="EMBL" id="JAUESC010000003">
    <property type="protein sequence ID" value="KAK0602912.1"/>
    <property type="molecule type" value="Genomic_DNA"/>
</dbReference>
<evidence type="ECO:0000256" key="1">
    <source>
        <dbReference type="SAM" id="MobiDB-lite"/>
    </source>
</evidence>
<feature type="compositionally biased region" description="Polar residues" evidence="1">
    <location>
        <begin position="16"/>
        <end position="28"/>
    </location>
</feature>
<gene>
    <name evidence="2" type="ORF">LWI29_030537</name>
    <name evidence="3" type="ORF">LWI29_038181</name>
</gene>
<sequence length="290" mass="32162">MTALHNKVGDKPVVVTTEQHIHPSSNIGSGEKSPSEGTGQSIHSEVAKSEMPDVLADTGVDAKLDESDLQSKIVDAKLDDTDVLAEGSGEASALDPDAGVAKTALNTKMDASDVSNAVTKVSAEYMLFNPSEMDEINNSVLLATQQHVPQSKVQVQVQLKNVWSIEMERIQIERDVEEVTRATMGTENEAIHGKPKGRKKILPASQGITFAFDFDLQSGNGEEFQSMIYEARRTMKTSTKTYEARRSTKTHHHETRKWRPVRGRRRIRLDLVGGKIPFIVRSRRMERRLG</sequence>
<evidence type="ECO:0000313" key="4">
    <source>
        <dbReference type="Proteomes" id="UP001168877"/>
    </source>
</evidence>
<keyword evidence="4" id="KW-1185">Reference proteome</keyword>
<reference evidence="3" key="1">
    <citation type="journal article" date="2022" name="Plant J.">
        <title>Strategies of tolerance reflected in two North American maple genomes.</title>
        <authorList>
            <person name="McEvoy S.L."/>
            <person name="Sezen U.U."/>
            <person name="Trouern-Trend A."/>
            <person name="McMahon S.M."/>
            <person name="Schaberg P.G."/>
            <person name="Yang J."/>
            <person name="Wegrzyn J.L."/>
            <person name="Swenson N.G."/>
        </authorList>
    </citation>
    <scope>NUCLEOTIDE SEQUENCE</scope>
    <source>
        <strain evidence="3">NS2018</strain>
    </source>
</reference>
<dbReference type="AlphaFoldDB" id="A0AA39T8J2"/>
<evidence type="ECO:0000313" key="2">
    <source>
        <dbReference type="EMBL" id="KAK0574891.1"/>
    </source>
</evidence>